<keyword evidence="4 5" id="KW-0472">Membrane</keyword>
<feature type="transmembrane region" description="Helical" evidence="5">
    <location>
        <begin position="42"/>
        <end position="61"/>
    </location>
</feature>
<feature type="transmembrane region" description="Helical" evidence="5">
    <location>
        <begin position="98"/>
        <end position="117"/>
    </location>
</feature>
<evidence type="ECO:0000256" key="3">
    <source>
        <dbReference type="ARBA" id="ARBA00022989"/>
    </source>
</evidence>
<comment type="subcellular location">
    <subcellularLocation>
        <location evidence="1">Membrane</location>
        <topology evidence="1">Multi-pass membrane protein</topology>
    </subcellularLocation>
</comment>
<organism evidence="6">
    <name type="scientific">hydrothermal vent metagenome</name>
    <dbReference type="NCBI Taxonomy" id="652676"/>
    <lineage>
        <taxon>unclassified sequences</taxon>
        <taxon>metagenomes</taxon>
        <taxon>ecological metagenomes</taxon>
    </lineage>
</organism>
<proteinExistence type="predicted"/>
<protein>
    <recommendedName>
        <fullName evidence="7">Membrane transporter protein</fullName>
    </recommendedName>
</protein>
<keyword evidence="3 5" id="KW-1133">Transmembrane helix</keyword>
<evidence type="ECO:0008006" key="7">
    <source>
        <dbReference type="Google" id="ProtNLM"/>
    </source>
</evidence>
<dbReference type="Pfam" id="PF01925">
    <property type="entry name" value="TauE"/>
    <property type="match status" value="1"/>
</dbReference>
<feature type="transmembrane region" description="Helical" evidence="5">
    <location>
        <begin position="6"/>
        <end position="30"/>
    </location>
</feature>
<dbReference type="PANTHER" id="PTHR43701:SF2">
    <property type="entry name" value="MEMBRANE TRANSPORTER PROTEIN YJNA-RELATED"/>
    <property type="match status" value="1"/>
</dbReference>
<feature type="transmembrane region" description="Helical" evidence="5">
    <location>
        <begin position="194"/>
        <end position="215"/>
    </location>
</feature>
<feature type="transmembrane region" description="Helical" evidence="5">
    <location>
        <begin position="67"/>
        <end position="86"/>
    </location>
</feature>
<evidence type="ECO:0000256" key="2">
    <source>
        <dbReference type="ARBA" id="ARBA00022692"/>
    </source>
</evidence>
<accession>A0A1W1BNJ3</accession>
<dbReference type="GO" id="GO:0016020">
    <property type="term" value="C:membrane"/>
    <property type="evidence" value="ECO:0007669"/>
    <property type="project" value="UniProtKB-SubCell"/>
</dbReference>
<evidence type="ECO:0000256" key="5">
    <source>
        <dbReference type="SAM" id="Phobius"/>
    </source>
</evidence>
<dbReference type="InterPro" id="IPR051598">
    <property type="entry name" value="TSUP/Inactive_protease-like"/>
</dbReference>
<gene>
    <name evidence="6" type="ORF">MNB_SV-3-55</name>
</gene>
<feature type="transmembrane region" description="Helical" evidence="5">
    <location>
        <begin position="129"/>
        <end position="160"/>
    </location>
</feature>
<reference evidence="6" key="1">
    <citation type="submission" date="2016-10" db="EMBL/GenBank/DDBJ databases">
        <authorList>
            <person name="de Groot N.N."/>
        </authorList>
    </citation>
    <scope>NUCLEOTIDE SEQUENCE</scope>
</reference>
<sequence>MNNYFLYSSLAFILSILFSMGGAGAGVALIPILNFLGLDFTVAKAVGLFAGASTTITSSVMNLKRKVLDFAFVWPIAVMMLIFSPLGAYSSKFLDEEIVKFLFMLLLFYSASMMMFGKKKPLVHTTGRTILFLIGAIVGFIAGLLGVGGGNILIPLLVLLGFEPKKVAITVSFVVPFSALGSFFTYASYVPLDWYLLACISLAAVLGGFIGNYFMHYKLDQQQIKKLMAVILYLLAGKLLYHFLY</sequence>
<evidence type="ECO:0000313" key="6">
    <source>
        <dbReference type="EMBL" id="SFV55052.1"/>
    </source>
</evidence>
<dbReference type="EMBL" id="FPHI01000008">
    <property type="protein sequence ID" value="SFV55052.1"/>
    <property type="molecule type" value="Genomic_DNA"/>
</dbReference>
<feature type="transmembrane region" description="Helical" evidence="5">
    <location>
        <begin position="227"/>
        <end position="244"/>
    </location>
</feature>
<dbReference type="AlphaFoldDB" id="A0A1W1BNJ3"/>
<keyword evidence="2 5" id="KW-0812">Transmembrane</keyword>
<evidence type="ECO:0000256" key="4">
    <source>
        <dbReference type="ARBA" id="ARBA00023136"/>
    </source>
</evidence>
<evidence type="ECO:0000256" key="1">
    <source>
        <dbReference type="ARBA" id="ARBA00004141"/>
    </source>
</evidence>
<name>A0A1W1BNJ3_9ZZZZ</name>
<dbReference type="InterPro" id="IPR002781">
    <property type="entry name" value="TM_pro_TauE-like"/>
</dbReference>
<feature type="transmembrane region" description="Helical" evidence="5">
    <location>
        <begin position="167"/>
        <end position="188"/>
    </location>
</feature>
<dbReference type="PANTHER" id="PTHR43701">
    <property type="entry name" value="MEMBRANE TRANSPORTER PROTEIN MJ0441-RELATED"/>
    <property type="match status" value="1"/>
</dbReference>